<accession>A0A0Q0NB45</accession>
<name>A0A0Q0NB45_VIBMT</name>
<dbReference type="PATRIC" id="fig|1481663.8.peg.1007"/>
<evidence type="ECO:0000256" key="1">
    <source>
        <dbReference type="SAM" id="Phobius"/>
    </source>
</evidence>
<sequence>MLFVDKTILETNKGEKRERHQQASAFFMQGSHYNRFYHVLIVIGFDVVALNLVQFQYLSSRCQER</sequence>
<proteinExistence type="predicted"/>
<keyword evidence="1" id="KW-0472">Membrane</keyword>
<dbReference type="EMBL" id="LCUF01000012">
    <property type="protein sequence ID" value="KQA23353.1"/>
    <property type="molecule type" value="Genomic_DNA"/>
</dbReference>
<keyword evidence="1" id="KW-0812">Transmembrane</keyword>
<dbReference type="Proteomes" id="UP000053724">
    <property type="component" value="Unassembled WGS sequence"/>
</dbReference>
<protein>
    <submittedName>
        <fullName evidence="2">Uncharacterized protein</fullName>
    </submittedName>
</protein>
<comment type="caution">
    <text evidence="2">The sequence shown here is derived from an EMBL/GenBank/DDBJ whole genome shotgun (WGS) entry which is preliminary data.</text>
</comment>
<gene>
    <name evidence="2" type="ORF">AAY55_10555</name>
</gene>
<evidence type="ECO:0000313" key="3">
    <source>
        <dbReference type="Proteomes" id="UP000053724"/>
    </source>
</evidence>
<keyword evidence="1" id="KW-1133">Transmembrane helix</keyword>
<reference evidence="2 3" key="1">
    <citation type="journal article" date="2015" name="Genome Biol. Evol.">
        <title>The Dynamics of Genetic Interactions between Vibrio metoecus and Vibrio cholerae, Two Close Relatives Co-Occurring in the Environment.</title>
        <authorList>
            <person name="Orata F.D."/>
            <person name="Kirchberger P.C."/>
            <person name="Meheust R."/>
            <person name="Barlow E.J."/>
            <person name="Tarr C.L."/>
            <person name="Boucher Y."/>
        </authorList>
    </citation>
    <scope>NUCLEOTIDE SEQUENCE [LARGE SCALE GENOMIC DNA]</scope>
    <source>
        <strain evidence="2 3">08-2459</strain>
    </source>
</reference>
<feature type="transmembrane region" description="Helical" evidence="1">
    <location>
        <begin position="36"/>
        <end position="58"/>
    </location>
</feature>
<evidence type="ECO:0000313" key="2">
    <source>
        <dbReference type="EMBL" id="KQA23353.1"/>
    </source>
</evidence>
<organism evidence="2 3">
    <name type="scientific">Vibrio metoecus</name>
    <dbReference type="NCBI Taxonomy" id="1481663"/>
    <lineage>
        <taxon>Bacteria</taxon>
        <taxon>Pseudomonadati</taxon>
        <taxon>Pseudomonadota</taxon>
        <taxon>Gammaproteobacteria</taxon>
        <taxon>Vibrionales</taxon>
        <taxon>Vibrionaceae</taxon>
        <taxon>Vibrio</taxon>
    </lineage>
</organism>
<dbReference type="AlphaFoldDB" id="A0A0Q0NB45"/>